<dbReference type="RefSeq" id="WP_162847594.1">
    <property type="nucleotide sequence ID" value="NZ_SNZA01000005.1"/>
</dbReference>
<dbReference type="PRINTS" id="PR00455">
    <property type="entry name" value="HTHTETR"/>
</dbReference>
<evidence type="ECO:0000313" key="4">
    <source>
        <dbReference type="EMBL" id="TDR06729.1"/>
    </source>
</evidence>
<feature type="domain" description="HTH tetR-type" evidence="3">
    <location>
        <begin position="6"/>
        <end position="66"/>
    </location>
</feature>
<dbReference type="PANTHER" id="PTHR43479:SF11">
    <property type="entry name" value="ACREF_ENVCD OPERON REPRESSOR-RELATED"/>
    <property type="match status" value="1"/>
</dbReference>
<accession>A0A4R6X3R5</accession>
<dbReference type="Gene3D" id="1.10.357.10">
    <property type="entry name" value="Tetracycline Repressor, domain 2"/>
    <property type="match status" value="1"/>
</dbReference>
<name>A0A4R6X3R5_9GAMM</name>
<dbReference type="InterPro" id="IPR001647">
    <property type="entry name" value="HTH_TetR"/>
</dbReference>
<dbReference type="EMBL" id="SNZA01000005">
    <property type="protein sequence ID" value="TDR06729.1"/>
    <property type="molecule type" value="Genomic_DNA"/>
</dbReference>
<keyword evidence="1 2" id="KW-0238">DNA-binding</keyword>
<keyword evidence="5" id="KW-1185">Reference proteome</keyword>
<feature type="DNA-binding region" description="H-T-H motif" evidence="2">
    <location>
        <begin position="29"/>
        <end position="48"/>
    </location>
</feature>
<dbReference type="Pfam" id="PF00440">
    <property type="entry name" value="TetR_N"/>
    <property type="match status" value="1"/>
</dbReference>
<gene>
    <name evidence="4" type="ORF">C8D85_2916</name>
</gene>
<evidence type="ECO:0000256" key="2">
    <source>
        <dbReference type="PROSITE-ProRule" id="PRU00335"/>
    </source>
</evidence>
<evidence type="ECO:0000259" key="3">
    <source>
        <dbReference type="PROSITE" id="PS50977"/>
    </source>
</evidence>
<proteinExistence type="predicted"/>
<evidence type="ECO:0000256" key="1">
    <source>
        <dbReference type="ARBA" id="ARBA00023125"/>
    </source>
</evidence>
<dbReference type="PANTHER" id="PTHR43479">
    <property type="entry name" value="ACREF/ENVCD OPERON REPRESSOR-RELATED"/>
    <property type="match status" value="1"/>
</dbReference>
<dbReference type="InterPro" id="IPR009057">
    <property type="entry name" value="Homeodomain-like_sf"/>
</dbReference>
<dbReference type="Proteomes" id="UP000295729">
    <property type="component" value="Unassembled WGS sequence"/>
</dbReference>
<dbReference type="SUPFAM" id="SSF46689">
    <property type="entry name" value="Homeodomain-like"/>
    <property type="match status" value="1"/>
</dbReference>
<protein>
    <submittedName>
        <fullName evidence="4">TetR family transcriptional regulator</fullName>
    </submittedName>
</protein>
<dbReference type="AlphaFoldDB" id="A0A4R6X3R5"/>
<reference evidence="4 5" key="1">
    <citation type="submission" date="2019-03" db="EMBL/GenBank/DDBJ databases">
        <title>Genomic Encyclopedia of Type Strains, Phase IV (KMG-IV): sequencing the most valuable type-strain genomes for metagenomic binning, comparative biology and taxonomic classification.</title>
        <authorList>
            <person name="Goeker M."/>
        </authorList>
    </citation>
    <scope>NUCLEOTIDE SEQUENCE [LARGE SCALE GENOMIC DNA]</scope>
    <source>
        <strain evidence="4 5">DSM 5604</strain>
    </source>
</reference>
<dbReference type="InterPro" id="IPR050624">
    <property type="entry name" value="HTH-type_Tx_Regulator"/>
</dbReference>
<comment type="caution">
    <text evidence="4">The sequence shown here is derived from an EMBL/GenBank/DDBJ whole genome shotgun (WGS) entry which is preliminary data.</text>
</comment>
<evidence type="ECO:0000313" key="5">
    <source>
        <dbReference type="Proteomes" id="UP000295729"/>
    </source>
</evidence>
<sequence>MARGRPSKKGLIADAALNLFQVAGYQGTSIDQVVLEAGVSKPTVYSNYPSKQLLWQEVLKQIIERSKAELDGLITQHEQCSDVFSQGWIDIWQHWSNAKDRLAAYRIHWGEPHKFSEEDSALFAQLELSLIQTLQRWMAIHAVSDSHFFVLFAISREAFLLPKINPCRNDSRLTSESITALIDSLVQQNN</sequence>
<dbReference type="GO" id="GO:0003677">
    <property type="term" value="F:DNA binding"/>
    <property type="evidence" value="ECO:0007669"/>
    <property type="project" value="UniProtKB-UniRule"/>
</dbReference>
<dbReference type="PROSITE" id="PS50977">
    <property type="entry name" value="HTH_TETR_2"/>
    <property type="match status" value="1"/>
</dbReference>
<organism evidence="4 5">
    <name type="scientific">Marinomonas communis</name>
    <dbReference type="NCBI Taxonomy" id="28254"/>
    <lineage>
        <taxon>Bacteria</taxon>
        <taxon>Pseudomonadati</taxon>
        <taxon>Pseudomonadota</taxon>
        <taxon>Gammaproteobacteria</taxon>
        <taxon>Oceanospirillales</taxon>
        <taxon>Oceanospirillaceae</taxon>
        <taxon>Marinomonas</taxon>
    </lineage>
</organism>